<dbReference type="AlphaFoldDB" id="A0A538ST65"/>
<dbReference type="EMBL" id="VBOS01000259">
    <property type="protein sequence ID" value="TMQ54593.1"/>
    <property type="molecule type" value="Genomic_DNA"/>
</dbReference>
<dbReference type="Gene3D" id="1.20.120.450">
    <property type="entry name" value="dinb family like domain"/>
    <property type="match status" value="1"/>
</dbReference>
<sequence>MRQFTRSLHVPLDGRNRRLRWGDGAASAVYDPRAVSLRDLRFDSRTEASMSAPNAAPPTQPRNISQSFLAELEAELPTTRRLLERVPADLGAWKPHEKSFSLGHLAQLVARMPGWLTLTMRQSVLDLSAAPSYTLEKTETLLAEFDRNVNEAREVLAKAQDADYMVMWSLKAGERILFTLPRLAVMRQNVNHLIHHRGQLSVYLRLVNVPLPSIYGPTADERW</sequence>
<organism evidence="5 6">
    <name type="scientific">Eiseniibacteriota bacterium</name>
    <dbReference type="NCBI Taxonomy" id="2212470"/>
    <lineage>
        <taxon>Bacteria</taxon>
        <taxon>Candidatus Eiseniibacteriota</taxon>
    </lineage>
</organism>
<comment type="caution">
    <text evidence="5">The sequence shown here is derived from an EMBL/GenBank/DDBJ whole genome shotgun (WGS) entry which is preliminary data.</text>
</comment>
<feature type="binding site" evidence="3">
    <location>
        <position position="196"/>
    </location>
    <ligand>
        <name>a divalent metal cation</name>
        <dbReference type="ChEBI" id="CHEBI:60240"/>
    </ligand>
</feature>
<evidence type="ECO:0000256" key="2">
    <source>
        <dbReference type="ARBA" id="ARBA00022723"/>
    </source>
</evidence>
<evidence type="ECO:0000256" key="1">
    <source>
        <dbReference type="ARBA" id="ARBA00008635"/>
    </source>
</evidence>
<feature type="coiled-coil region" evidence="4">
    <location>
        <begin position="135"/>
        <end position="162"/>
    </location>
</feature>
<evidence type="ECO:0008006" key="7">
    <source>
        <dbReference type="Google" id="ProtNLM"/>
    </source>
</evidence>
<keyword evidence="2 3" id="KW-0479">Metal-binding</keyword>
<evidence type="ECO:0000256" key="4">
    <source>
        <dbReference type="SAM" id="Coils"/>
    </source>
</evidence>
<accession>A0A538ST65</accession>
<evidence type="ECO:0000313" key="6">
    <source>
        <dbReference type="Proteomes" id="UP000317716"/>
    </source>
</evidence>
<feature type="binding site" evidence="3">
    <location>
        <position position="192"/>
    </location>
    <ligand>
        <name>a divalent metal cation</name>
        <dbReference type="ChEBI" id="CHEBI:60240"/>
    </ligand>
</feature>
<dbReference type="Proteomes" id="UP000317716">
    <property type="component" value="Unassembled WGS sequence"/>
</dbReference>
<gene>
    <name evidence="5" type="ORF">E6K72_07585</name>
</gene>
<reference evidence="5 6" key="1">
    <citation type="journal article" date="2019" name="Nat. Microbiol.">
        <title>Mediterranean grassland soil C-N compound turnover is dependent on rainfall and depth, and is mediated by genomically divergent microorganisms.</title>
        <authorList>
            <person name="Diamond S."/>
            <person name="Andeer P.F."/>
            <person name="Li Z."/>
            <person name="Crits-Christoph A."/>
            <person name="Burstein D."/>
            <person name="Anantharaman K."/>
            <person name="Lane K.R."/>
            <person name="Thomas B.C."/>
            <person name="Pan C."/>
            <person name="Northen T.R."/>
            <person name="Banfield J.F."/>
        </authorList>
    </citation>
    <scope>NUCLEOTIDE SEQUENCE [LARGE SCALE GENOMIC DNA]</scope>
    <source>
        <strain evidence="5">WS_2</strain>
    </source>
</reference>
<dbReference type="InterPro" id="IPR007837">
    <property type="entry name" value="DinB"/>
</dbReference>
<comment type="similarity">
    <text evidence="1">Belongs to the DinB family.</text>
</comment>
<protein>
    <recommendedName>
        <fullName evidence="7">Damage-inducible protein DinB</fullName>
    </recommendedName>
</protein>
<name>A0A538ST65_UNCEI</name>
<dbReference type="GO" id="GO:0046872">
    <property type="term" value="F:metal ion binding"/>
    <property type="evidence" value="ECO:0007669"/>
    <property type="project" value="UniProtKB-KW"/>
</dbReference>
<evidence type="ECO:0000256" key="3">
    <source>
        <dbReference type="PIRSR" id="PIRSR607837-1"/>
    </source>
</evidence>
<dbReference type="InterPro" id="IPR034660">
    <property type="entry name" value="DinB/YfiT-like"/>
</dbReference>
<keyword evidence="4" id="KW-0175">Coiled coil</keyword>
<dbReference type="Pfam" id="PF05163">
    <property type="entry name" value="DinB"/>
    <property type="match status" value="1"/>
</dbReference>
<evidence type="ECO:0000313" key="5">
    <source>
        <dbReference type="EMBL" id="TMQ54593.1"/>
    </source>
</evidence>
<proteinExistence type="inferred from homology"/>
<dbReference type="SUPFAM" id="SSF109854">
    <property type="entry name" value="DinB/YfiT-like putative metalloenzymes"/>
    <property type="match status" value="1"/>
</dbReference>